<feature type="transmembrane region" description="Helical" evidence="2">
    <location>
        <begin position="155"/>
        <end position="176"/>
    </location>
</feature>
<gene>
    <name evidence="3" type="ORF">BDK89_2147</name>
</gene>
<dbReference type="RefSeq" id="WP_133868922.1">
    <property type="nucleotide sequence ID" value="NZ_SOAU01000001.1"/>
</dbReference>
<dbReference type="Proteomes" id="UP000294558">
    <property type="component" value="Unassembled WGS sequence"/>
</dbReference>
<keyword evidence="2" id="KW-0472">Membrane</keyword>
<reference evidence="3 4" key="1">
    <citation type="submission" date="2019-03" db="EMBL/GenBank/DDBJ databases">
        <title>Sequencing the genomes of 1000 actinobacteria strains.</title>
        <authorList>
            <person name="Klenk H.-P."/>
        </authorList>
    </citation>
    <scope>NUCLEOTIDE SEQUENCE [LARGE SCALE GENOMIC DNA]</scope>
    <source>
        <strain evidence="3 4">DSM 18936</strain>
    </source>
</reference>
<evidence type="ECO:0000256" key="2">
    <source>
        <dbReference type="SAM" id="Phobius"/>
    </source>
</evidence>
<sequence>MKASEISLGIALVAVLVALVAAVALARQRPRAVRAAQSRHPAATPPVSLSLVREGRDAHWRVEVRSSAPRTSVDILSYRAAGSGGVWENEPIIEPIVLQPGGWAVLPSVVVGRAPTYDVVMGWTEHRPDGDHTGSGTFTVHESGPVVAASAGRHGGWIVTAVAIGLLLLVAGAVVVSELLDGSDGEIATTPPPTSPPTSPSTEATTPTSVPASIAATTVATTAATAPPATTTAPTTVAPTTVAPATTMSTTSTTASVPTGPTVVAVGRIEDCRFGSDCLVVGFLIDGFDVAPTEYVCEFADGDRITFGFVGGGAGTACSARSADPSITIEVAGARSNTVTPDDLGPIDPAG</sequence>
<comment type="caution">
    <text evidence="3">The sequence shown here is derived from an EMBL/GenBank/DDBJ whole genome shotgun (WGS) entry which is preliminary data.</text>
</comment>
<evidence type="ECO:0000256" key="1">
    <source>
        <dbReference type="SAM" id="MobiDB-lite"/>
    </source>
</evidence>
<feature type="region of interest" description="Disordered" evidence="1">
    <location>
        <begin position="221"/>
        <end position="242"/>
    </location>
</feature>
<proteinExistence type="predicted"/>
<accession>A0A4R7I1S4</accession>
<feature type="region of interest" description="Disordered" evidence="1">
    <location>
        <begin position="184"/>
        <end position="209"/>
    </location>
</feature>
<feature type="compositionally biased region" description="Pro residues" evidence="1">
    <location>
        <begin position="190"/>
        <end position="199"/>
    </location>
</feature>
<name>A0A4R7I1S4_9ACTN</name>
<keyword evidence="4" id="KW-1185">Reference proteome</keyword>
<organism evidence="3 4">
    <name type="scientific">Ilumatobacter fluminis</name>
    <dbReference type="NCBI Taxonomy" id="467091"/>
    <lineage>
        <taxon>Bacteria</taxon>
        <taxon>Bacillati</taxon>
        <taxon>Actinomycetota</taxon>
        <taxon>Acidimicrobiia</taxon>
        <taxon>Acidimicrobiales</taxon>
        <taxon>Ilumatobacteraceae</taxon>
        <taxon>Ilumatobacter</taxon>
    </lineage>
</organism>
<feature type="compositionally biased region" description="Low complexity" evidence="1">
    <location>
        <begin position="200"/>
        <end position="209"/>
    </location>
</feature>
<dbReference type="EMBL" id="SOAU01000001">
    <property type="protein sequence ID" value="TDT16556.1"/>
    <property type="molecule type" value="Genomic_DNA"/>
</dbReference>
<protein>
    <submittedName>
        <fullName evidence="3">Uncharacterized protein</fullName>
    </submittedName>
</protein>
<evidence type="ECO:0000313" key="3">
    <source>
        <dbReference type="EMBL" id="TDT16556.1"/>
    </source>
</evidence>
<keyword evidence="2" id="KW-0812">Transmembrane</keyword>
<keyword evidence="2" id="KW-1133">Transmembrane helix</keyword>
<evidence type="ECO:0000313" key="4">
    <source>
        <dbReference type="Proteomes" id="UP000294558"/>
    </source>
</evidence>
<dbReference type="AlphaFoldDB" id="A0A4R7I1S4"/>